<dbReference type="SUPFAM" id="SSF51161">
    <property type="entry name" value="Trimeric LpxA-like enzymes"/>
    <property type="match status" value="1"/>
</dbReference>
<evidence type="ECO:0000256" key="1">
    <source>
        <dbReference type="ARBA" id="ARBA00007274"/>
    </source>
</evidence>
<dbReference type="CDD" id="cd03360">
    <property type="entry name" value="LbH_AT_putative"/>
    <property type="match status" value="1"/>
</dbReference>
<keyword evidence="3" id="KW-0012">Acyltransferase</keyword>
<dbReference type="EMBL" id="FNEZ01000002">
    <property type="protein sequence ID" value="SDJ61890.1"/>
    <property type="molecule type" value="Genomic_DNA"/>
</dbReference>
<name>A0A1G8V9P6_9FLAO</name>
<proteinExistence type="inferred from homology"/>
<protein>
    <submittedName>
        <fullName evidence="3">Sugar O-acyltransferase, sialic acid O-acetyltransferase NeuD family</fullName>
    </submittedName>
</protein>
<organism evidence="3 4">
    <name type="scientific">Flavobacterium noncentrifugens</name>
    <dbReference type="NCBI Taxonomy" id="1128970"/>
    <lineage>
        <taxon>Bacteria</taxon>
        <taxon>Pseudomonadati</taxon>
        <taxon>Bacteroidota</taxon>
        <taxon>Flavobacteriia</taxon>
        <taxon>Flavobacteriales</taxon>
        <taxon>Flavobacteriaceae</taxon>
        <taxon>Flavobacterium</taxon>
    </lineage>
</organism>
<feature type="binding site" evidence="2">
    <location>
        <position position="71"/>
    </location>
    <ligand>
        <name>substrate</name>
    </ligand>
</feature>
<dbReference type="GO" id="GO:0016746">
    <property type="term" value="F:acyltransferase activity"/>
    <property type="evidence" value="ECO:0007669"/>
    <property type="project" value="UniProtKB-KW"/>
</dbReference>
<accession>A0A1G8V9P6</accession>
<evidence type="ECO:0000256" key="2">
    <source>
        <dbReference type="PIRSR" id="PIRSR620019-2"/>
    </source>
</evidence>
<comment type="similarity">
    <text evidence="1">Belongs to the transferase hexapeptide repeat family.</text>
</comment>
<dbReference type="PANTHER" id="PTHR43300">
    <property type="entry name" value="ACETYLTRANSFERASE"/>
    <property type="match status" value="1"/>
</dbReference>
<sequence length="220" mass="24441">MKKKLVIFGITELAQLAHFYFTNDSDYEVVAFTLSSNYIKEDRYLGLPVVPFEDVEKHFSPESHSMYVAIGYTNLSQMRKDKFYEAKAKGYTLASYVSSKSTSWPGLKVGENTFIMEGNTIMPFCEIGNNILVFVNNILSHHTIFKDHITITSHCAIGGKNVVEEQAFFGLNCTTRSNVTIGKGAVIGAAANVLNDVGDYSVMLGNPAKKIDKDSRDIKL</sequence>
<dbReference type="RefSeq" id="WP_091392796.1">
    <property type="nucleotide sequence ID" value="NZ_BKAI01000003.1"/>
</dbReference>
<dbReference type="InterPro" id="IPR011004">
    <property type="entry name" value="Trimer_LpxA-like_sf"/>
</dbReference>
<dbReference type="InterPro" id="IPR020019">
    <property type="entry name" value="AcTrfase_PglD-like"/>
</dbReference>
<dbReference type="Proteomes" id="UP000199580">
    <property type="component" value="Unassembled WGS sequence"/>
</dbReference>
<evidence type="ECO:0000313" key="4">
    <source>
        <dbReference type="Proteomes" id="UP000199580"/>
    </source>
</evidence>
<dbReference type="AlphaFoldDB" id="A0A1G8V9P6"/>
<dbReference type="STRING" id="1128970.SAMN04487935_1214"/>
<reference evidence="3 4" key="1">
    <citation type="submission" date="2016-10" db="EMBL/GenBank/DDBJ databases">
        <authorList>
            <person name="de Groot N.N."/>
        </authorList>
    </citation>
    <scope>NUCLEOTIDE SEQUENCE [LARGE SCALE GENOMIC DNA]</scope>
    <source>
        <strain evidence="3 4">CGMCC 1.10076</strain>
    </source>
</reference>
<dbReference type="InterPro" id="IPR050179">
    <property type="entry name" value="Trans_hexapeptide_repeat"/>
</dbReference>
<dbReference type="OrthoDB" id="1115300at2"/>
<dbReference type="Gene3D" id="2.160.10.10">
    <property type="entry name" value="Hexapeptide repeat proteins"/>
    <property type="match status" value="1"/>
</dbReference>
<evidence type="ECO:0000313" key="3">
    <source>
        <dbReference type="EMBL" id="SDJ61890.1"/>
    </source>
</evidence>
<keyword evidence="4" id="KW-1185">Reference proteome</keyword>
<keyword evidence="3" id="KW-0808">Transferase</keyword>
<dbReference type="PANTHER" id="PTHR43300:SF4">
    <property type="entry name" value="ACYL-[ACYL-CARRIER-PROTEIN]--UDP-N-ACETYLGLUCOSAMINE O-ACYLTRANSFERASE"/>
    <property type="match status" value="1"/>
</dbReference>
<gene>
    <name evidence="3" type="ORF">SAMN04487935_1214</name>
</gene>